<dbReference type="Gene3D" id="3.30.200.20">
    <property type="entry name" value="Phosphorylase Kinase, domain 1"/>
    <property type="match status" value="2"/>
</dbReference>
<dbReference type="PROSITE" id="PS51158">
    <property type="entry name" value="ALPHA_KINASE"/>
    <property type="match status" value="1"/>
</dbReference>
<feature type="compositionally biased region" description="Polar residues" evidence="6">
    <location>
        <begin position="589"/>
        <end position="598"/>
    </location>
</feature>
<gene>
    <name evidence="8" type="ORF">CEUSTIGMA_g10311.t1</name>
</gene>
<evidence type="ECO:0000256" key="5">
    <source>
        <dbReference type="ARBA" id="ARBA00022840"/>
    </source>
</evidence>
<feature type="region of interest" description="Disordered" evidence="6">
    <location>
        <begin position="397"/>
        <end position="419"/>
    </location>
</feature>
<evidence type="ECO:0000256" key="3">
    <source>
        <dbReference type="ARBA" id="ARBA00022741"/>
    </source>
</evidence>
<dbReference type="OrthoDB" id="544387at2759"/>
<comment type="caution">
    <text evidence="8">The sequence shown here is derived from an EMBL/GenBank/DDBJ whole genome shotgun (WGS) entry which is preliminary data.</text>
</comment>
<keyword evidence="2" id="KW-0808">Transferase</keyword>
<dbReference type="GO" id="GO:0005524">
    <property type="term" value="F:ATP binding"/>
    <property type="evidence" value="ECO:0007669"/>
    <property type="project" value="UniProtKB-KW"/>
</dbReference>
<dbReference type="EMBL" id="BEGY01000087">
    <property type="protein sequence ID" value="GAX82885.1"/>
    <property type="molecule type" value="Genomic_DNA"/>
</dbReference>
<name>A0A250XIH1_9CHLO</name>
<feature type="compositionally biased region" description="Polar residues" evidence="6">
    <location>
        <begin position="94"/>
        <end position="103"/>
    </location>
</feature>
<evidence type="ECO:0000256" key="6">
    <source>
        <dbReference type="SAM" id="MobiDB-lite"/>
    </source>
</evidence>
<keyword evidence="1" id="KW-0723">Serine/threonine-protein kinase</keyword>
<evidence type="ECO:0000256" key="2">
    <source>
        <dbReference type="ARBA" id="ARBA00022679"/>
    </source>
</evidence>
<proteinExistence type="predicted"/>
<dbReference type="SUPFAM" id="SSF56112">
    <property type="entry name" value="Protein kinase-like (PK-like)"/>
    <property type="match status" value="1"/>
</dbReference>
<dbReference type="InterPro" id="IPR051852">
    <property type="entry name" value="Alpha-type_PK"/>
</dbReference>
<dbReference type="InterPro" id="IPR004166">
    <property type="entry name" value="a-kinase_dom"/>
</dbReference>
<dbReference type="GO" id="GO:0031037">
    <property type="term" value="P:myosin II filament disassembly"/>
    <property type="evidence" value="ECO:0007669"/>
    <property type="project" value="TreeGrafter"/>
</dbReference>
<dbReference type="GO" id="GO:0004686">
    <property type="term" value="F:elongation factor-2 kinase activity"/>
    <property type="evidence" value="ECO:0007669"/>
    <property type="project" value="InterPro"/>
</dbReference>
<feature type="compositionally biased region" description="Low complexity" evidence="6">
    <location>
        <begin position="72"/>
        <end position="83"/>
    </location>
</feature>
<dbReference type="PANTHER" id="PTHR45992:SF2">
    <property type="entry name" value="EUKARYOTIC ELONGATION FACTOR 2 KINASE"/>
    <property type="match status" value="1"/>
</dbReference>
<dbReference type="InterPro" id="IPR047588">
    <property type="entry name" value="eEF2K_a_kinase_dom"/>
</dbReference>
<dbReference type="SMART" id="SM00811">
    <property type="entry name" value="Alpha_kinase"/>
    <property type="match status" value="1"/>
</dbReference>
<keyword evidence="3" id="KW-0547">Nucleotide-binding</keyword>
<dbReference type="InterPro" id="IPR011009">
    <property type="entry name" value="Kinase-like_dom_sf"/>
</dbReference>
<feature type="domain" description="Alpha-type protein kinase" evidence="7">
    <location>
        <begin position="146"/>
        <end position="360"/>
    </location>
</feature>
<evidence type="ECO:0000256" key="4">
    <source>
        <dbReference type="ARBA" id="ARBA00022777"/>
    </source>
</evidence>
<dbReference type="AlphaFoldDB" id="A0A250XIH1"/>
<keyword evidence="5" id="KW-0067">ATP-binding</keyword>
<protein>
    <recommendedName>
        <fullName evidence="7">Alpha-type protein kinase domain-containing protein</fullName>
    </recommendedName>
</protein>
<dbReference type="PANTHER" id="PTHR45992">
    <property type="entry name" value="EUKARYOTIC ELONGATION FACTOR 2 KINASE-RELATED"/>
    <property type="match status" value="1"/>
</dbReference>
<evidence type="ECO:0000256" key="1">
    <source>
        <dbReference type="ARBA" id="ARBA00022527"/>
    </source>
</evidence>
<accession>A0A250XIH1</accession>
<evidence type="ECO:0000313" key="8">
    <source>
        <dbReference type="EMBL" id="GAX82885.1"/>
    </source>
</evidence>
<dbReference type="Gene3D" id="1.25.40.10">
    <property type="entry name" value="Tetratricopeptide repeat domain"/>
    <property type="match status" value="1"/>
</dbReference>
<dbReference type="Pfam" id="PF02816">
    <property type="entry name" value="Alpha_kinase"/>
    <property type="match status" value="1"/>
</dbReference>
<dbReference type="CDD" id="cd16967">
    <property type="entry name" value="Alpha_kinase_eEF2K"/>
    <property type="match status" value="1"/>
</dbReference>
<organism evidence="8 9">
    <name type="scientific">Chlamydomonas eustigma</name>
    <dbReference type="NCBI Taxonomy" id="1157962"/>
    <lineage>
        <taxon>Eukaryota</taxon>
        <taxon>Viridiplantae</taxon>
        <taxon>Chlorophyta</taxon>
        <taxon>core chlorophytes</taxon>
        <taxon>Chlorophyceae</taxon>
        <taxon>CS clade</taxon>
        <taxon>Chlamydomonadales</taxon>
        <taxon>Chlamydomonadaceae</taxon>
        <taxon>Chlamydomonas</taxon>
    </lineage>
</organism>
<dbReference type="InterPro" id="IPR011990">
    <property type="entry name" value="TPR-like_helical_dom_sf"/>
</dbReference>
<dbReference type="GO" id="GO:1903013">
    <property type="term" value="P:response to differentiation-inducing factor 1"/>
    <property type="evidence" value="ECO:0007669"/>
    <property type="project" value="TreeGrafter"/>
</dbReference>
<reference evidence="8 9" key="1">
    <citation type="submission" date="2017-08" db="EMBL/GenBank/DDBJ databases">
        <title>Acidophilic green algal genome provides insights into adaptation to an acidic environment.</title>
        <authorList>
            <person name="Hirooka S."/>
            <person name="Hirose Y."/>
            <person name="Kanesaki Y."/>
            <person name="Higuchi S."/>
            <person name="Fujiwara T."/>
            <person name="Onuma R."/>
            <person name="Era A."/>
            <person name="Ohbayashi R."/>
            <person name="Uzuka A."/>
            <person name="Nozaki H."/>
            <person name="Yoshikawa H."/>
            <person name="Miyagishima S.Y."/>
        </authorList>
    </citation>
    <scope>NUCLEOTIDE SEQUENCE [LARGE SCALE GENOMIC DNA]</scope>
    <source>
        <strain evidence="8 9">NIES-2499</strain>
    </source>
</reference>
<evidence type="ECO:0000259" key="7">
    <source>
        <dbReference type="PROSITE" id="PS51158"/>
    </source>
</evidence>
<feature type="region of interest" description="Disordered" evidence="6">
    <location>
        <begin position="574"/>
        <end position="598"/>
    </location>
</feature>
<dbReference type="Proteomes" id="UP000232323">
    <property type="component" value="Unassembled WGS sequence"/>
</dbReference>
<sequence>MKNMNDRDLKIKDLQQAYNAIVRDHGTSVAINAVGKLLCDLSEFTPPQMQQNGGNGVHIQSTRLVSNEEISEPSFSPPLSLESTSHHLDAFGSPKSQENSLLSSGALDKAPSRWRRAVQVAVRDSVDPWASRKLHEIPMEHCVRLRYNNQNGEWVKDDVLVRVESKPFAAGAMRECYAMKKLSTFGGAVFHDWKKAQNCVAKLYKKPVKKRVYFGDVLVQMDAKFLGEQYNKTQPPKKVDVLQCALLQFCDRPNQPVFCVEQLIEGDYVKYNSNSGFVMGDNDVHRHTPQAFSHYTFELTHGYKMCVDIQGVGDIYTDPQIHTLDGEGYGDGNLGLRGMALFFRSHECNDLCERLNLQPFCRCEPDVKSQGYTSESSTKSAVGSTISRTMFRRPSYRMRHQEFKSRNRSQGQPRSKADILSSLKDVPEVESPVSLIHMEVAKMYSEVTLLPELRPQESPEDAMKGGLFHLQHAASMGCRVALCMLARVHSGLEPTITQFAHLIKVAKQSGDLELYPEMAFLYARLAAERGVAAACAAVAHAYATGLGLGEGILEEPQPSKAVEMYKRVLQSTQQADAQDSSFEDENCLDGTTSSGPEVQNLTLDAKRQQTLAWASRSACNESGRRTVAVAQVSIQDEDKVPVSNLFRSAMLCTAEDEARGLPGASVERYEVLAKLGQLFMEGGEGLDCDYSQAAAYFNEAAEAAETALKPKLSMKYFELEAQAESMIE</sequence>
<feature type="region of interest" description="Disordered" evidence="6">
    <location>
        <begin position="66"/>
        <end position="104"/>
    </location>
</feature>
<dbReference type="Gene3D" id="3.20.200.10">
    <property type="entry name" value="MHCK/EF2 kinase"/>
    <property type="match status" value="1"/>
</dbReference>
<dbReference type="SUPFAM" id="SSF81901">
    <property type="entry name" value="HCP-like"/>
    <property type="match status" value="1"/>
</dbReference>
<dbReference type="STRING" id="1157962.A0A250XIH1"/>
<evidence type="ECO:0000313" key="9">
    <source>
        <dbReference type="Proteomes" id="UP000232323"/>
    </source>
</evidence>
<keyword evidence="4" id="KW-0418">Kinase</keyword>
<keyword evidence="9" id="KW-1185">Reference proteome</keyword>